<dbReference type="AlphaFoldDB" id="A0A951UAI3"/>
<evidence type="ECO:0000313" key="3">
    <source>
        <dbReference type="Proteomes" id="UP000753908"/>
    </source>
</evidence>
<feature type="domain" description="CHAT" evidence="1">
    <location>
        <begin position="92"/>
        <end position="407"/>
    </location>
</feature>
<comment type="caution">
    <text evidence="2">The sequence shown here is derived from an EMBL/GenBank/DDBJ whole genome shotgun (WGS) entry which is preliminary data.</text>
</comment>
<reference evidence="2" key="1">
    <citation type="submission" date="2021-05" db="EMBL/GenBank/DDBJ databases">
        <authorList>
            <person name="Pietrasiak N."/>
            <person name="Ward R."/>
            <person name="Stajich J.E."/>
            <person name="Kurbessoian T."/>
        </authorList>
    </citation>
    <scope>NUCLEOTIDE SEQUENCE</scope>
    <source>
        <strain evidence="2">CPER-KK1</strain>
    </source>
</reference>
<dbReference type="EMBL" id="JAHHIF010000019">
    <property type="protein sequence ID" value="MBW4545922.1"/>
    <property type="molecule type" value="Genomic_DNA"/>
</dbReference>
<organism evidence="2 3">
    <name type="scientific">Symplocastrum torsivum CPER-KK1</name>
    <dbReference type="NCBI Taxonomy" id="450513"/>
    <lineage>
        <taxon>Bacteria</taxon>
        <taxon>Bacillati</taxon>
        <taxon>Cyanobacteriota</taxon>
        <taxon>Cyanophyceae</taxon>
        <taxon>Oscillatoriophycideae</taxon>
        <taxon>Oscillatoriales</taxon>
        <taxon>Microcoleaceae</taxon>
        <taxon>Symplocastrum</taxon>
    </lineage>
</organism>
<reference evidence="2" key="2">
    <citation type="journal article" date="2022" name="Microbiol. Resour. Announc.">
        <title>Metagenome Sequencing to Explore Phylogenomics of Terrestrial Cyanobacteria.</title>
        <authorList>
            <person name="Ward R.D."/>
            <person name="Stajich J.E."/>
            <person name="Johansen J.R."/>
            <person name="Huntemann M."/>
            <person name="Clum A."/>
            <person name="Foster B."/>
            <person name="Foster B."/>
            <person name="Roux S."/>
            <person name="Palaniappan K."/>
            <person name="Varghese N."/>
            <person name="Mukherjee S."/>
            <person name="Reddy T.B.K."/>
            <person name="Daum C."/>
            <person name="Copeland A."/>
            <person name="Chen I.A."/>
            <person name="Ivanova N.N."/>
            <person name="Kyrpides N.C."/>
            <person name="Shapiro N."/>
            <person name="Eloe-Fadrosh E.A."/>
            <person name="Pietrasiak N."/>
        </authorList>
    </citation>
    <scope>NUCLEOTIDE SEQUENCE</scope>
    <source>
        <strain evidence="2">CPER-KK1</strain>
    </source>
</reference>
<evidence type="ECO:0000259" key="1">
    <source>
        <dbReference type="Pfam" id="PF12770"/>
    </source>
</evidence>
<sequence>MELFELYLSPIDATRFKVIITQSPAGEGEVESALPFCDGSQDWRITLIKTLESASFRSESFAGEGEKEWMVKAEILAADRTTFHFDYQARIGKALYQALFPSGSKVERALHSSLRQAEEKNTQLLVQLKLEADAVQRSRLSDYPWELLHDGQRFLLHHQLGFSRYIAHDTAPPSLSPSEQVNVLLVSSAAFDSQMGLKRLSKQEQQAIGKGLDKASDAEHICLRELEYPTFNELRTYLTENRGKEAPHIVHFDGHGLYGKRCQQCGAMHKGIKVERCKKEACLAPLPEPQGYLVFEDEEGEADYISARELGTLLHQIRLSDGTHQTGGVALVVLSACQSGMAVDGESVFNGTAQNLIGHCVPAVVAMQYSVSVEAATSFAEQFYRSLGQKDSLSIAVNQGREAMGTDGNQWYRPVLYLRWRDNEGGQLFSASRSPFPIGILSQHNSQTQISNFTVQQSFKTAAYSYEKGFTLPSYGATKQVALKKIFIQYINPEILSLYGVLQNISNSKICEQALRITKYALLFSDDIIIMPASYLFESPFIYKFLEKLQPLIADGILHFASPTSSWQEYLDTKLIEYRDELSLYSNSQNRKVAAGIKKLNPQWIPRIQRSSAQDISSAWKKELYKDTGIWKKILDKTIQKHGSIPQKLDLAIDNVPERLDGKAFIYKYAVSLLPVTFEASENTQIGMLISRSYLESYLEEFDAIMFTNTPLGQLDCGLQQFSTEGKLRTISLRALFSFLKSIRIQQYIDNSLEWEELIELRENFKFRWLKKQILENTLCPNHPLERVIIKSNYRLDDRPLNPDPLQAIDEILEQLIVTLEPFLT</sequence>
<dbReference type="Proteomes" id="UP000753908">
    <property type="component" value="Unassembled WGS sequence"/>
</dbReference>
<gene>
    <name evidence="2" type="ORF">KME25_15960</name>
</gene>
<proteinExistence type="predicted"/>
<evidence type="ECO:0000313" key="2">
    <source>
        <dbReference type="EMBL" id="MBW4545922.1"/>
    </source>
</evidence>
<protein>
    <submittedName>
        <fullName evidence="2">CHAT domain-containing protein</fullName>
    </submittedName>
</protein>
<dbReference type="Pfam" id="PF12770">
    <property type="entry name" value="CHAT"/>
    <property type="match status" value="1"/>
</dbReference>
<name>A0A951UAI3_9CYAN</name>
<dbReference type="InterPro" id="IPR024983">
    <property type="entry name" value="CHAT_dom"/>
</dbReference>
<accession>A0A951UAI3</accession>